<feature type="region of interest" description="Disordered" evidence="1">
    <location>
        <begin position="1"/>
        <end position="37"/>
    </location>
</feature>
<evidence type="ECO:0000313" key="3">
    <source>
        <dbReference type="Proteomes" id="UP001497644"/>
    </source>
</evidence>
<dbReference type="AlphaFoldDB" id="A0AAV2P4Y7"/>
<dbReference type="EMBL" id="OZ034830">
    <property type="protein sequence ID" value="CAL1687016.1"/>
    <property type="molecule type" value="Genomic_DNA"/>
</dbReference>
<protein>
    <submittedName>
        <fullName evidence="2">Uncharacterized protein</fullName>
    </submittedName>
</protein>
<evidence type="ECO:0000313" key="2">
    <source>
        <dbReference type="EMBL" id="CAL1687016.1"/>
    </source>
</evidence>
<sequence length="98" mass="11213">MKGDMIKTMRRVPTIERGQTKATRCTDPEMEARSESSLTRGALFPRLVRSVKPSPKRGTRSTLSLALPDRLRASPFTIVSVVLERRTLWMRLRLVRGF</sequence>
<gene>
    <name evidence="2" type="ORF">LPLAT_LOCUS12297</name>
</gene>
<feature type="compositionally biased region" description="Basic and acidic residues" evidence="1">
    <location>
        <begin position="24"/>
        <end position="34"/>
    </location>
</feature>
<accession>A0AAV2P4Y7</accession>
<reference evidence="2" key="1">
    <citation type="submission" date="2024-04" db="EMBL/GenBank/DDBJ databases">
        <authorList>
            <consortium name="Molecular Ecology Group"/>
        </authorList>
    </citation>
    <scope>NUCLEOTIDE SEQUENCE</scope>
</reference>
<organism evidence="2 3">
    <name type="scientific">Lasius platythorax</name>
    <dbReference type="NCBI Taxonomy" id="488582"/>
    <lineage>
        <taxon>Eukaryota</taxon>
        <taxon>Metazoa</taxon>
        <taxon>Ecdysozoa</taxon>
        <taxon>Arthropoda</taxon>
        <taxon>Hexapoda</taxon>
        <taxon>Insecta</taxon>
        <taxon>Pterygota</taxon>
        <taxon>Neoptera</taxon>
        <taxon>Endopterygota</taxon>
        <taxon>Hymenoptera</taxon>
        <taxon>Apocrita</taxon>
        <taxon>Aculeata</taxon>
        <taxon>Formicoidea</taxon>
        <taxon>Formicidae</taxon>
        <taxon>Formicinae</taxon>
        <taxon>Lasius</taxon>
        <taxon>Lasius</taxon>
    </lineage>
</organism>
<keyword evidence="3" id="KW-1185">Reference proteome</keyword>
<proteinExistence type="predicted"/>
<dbReference type="Proteomes" id="UP001497644">
    <property type="component" value="Chromosome 7"/>
</dbReference>
<evidence type="ECO:0000256" key="1">
    <source>
        <dbReference type="SAM" id="MobiDB-lite"/>
    </source>
</evidence>
<name>A0AAV2P4Y7_9HYME</name>